<organism evidence="1 2">
    <name type="scientific">Bradyrhizobium iriomotense</name>
    <dbReference type="NCBI Taxonomy" id="441950"/>
    <lineage>
        <taxon>Bacteria</taxon>
        <taxon>Pseudomonadati</taxon>
        <taxon>Pseudomonadota</taxon>
        <taxon>Alphaproteobacteria</taxon>
        <taxon>Hyphomicrobiales</taxon>
        <taxon>Nitrobacteraceae</taxon>
        <taxon>Bradyrhizobium</taxon>
    </lineage>
</organism>
<name>A0ABQ6AYN0_9BRAD</name>
<proteinExistence type="predicted"/>
<keyword evidence="2" id="KW-1185">Reference proteome</keyword>
<dbReference type="Proteomes" id="UP001156905">
    <property type="component" value="Unassembled WGS sequence"/>
</dbReference>
<evidence type="ECO:0008006" key="3">
    <source>
        <dbReference type="Google" id="ProtNLM"/>
    </source>
</evidence>
<gene>
    <name evidence="1" type="ORF">GCM10007857_40030</name>
</gene>
<protein>
    <recommendedName>
        <fullName evidence="3">Flp pilus assembly protein CpaB</fullName>
    </recommendedName>
</protein>
<reference evidence="2" key="1">
    <citation type="journal article" date="2019" name="Int. J. Syst. Evol. Microbiol.">
        <title>The Global Catalogue of Microorganisms (GCM) 10K type strain sequencing project: providing services to taxonomists for standard genome sequencing and annotation.</title>
        <authorList>
            <consortium name="The Broad Institute Genomics Platform"/>
            <consortium name="The Broad Institute Genome Sequencing Center for Infectious Disease"/>
            <person name="Wu L."/>
            <person name="Ma J."/>
        </authorList>
    </citation>
    <scope>NUCLEOTIDE SEQUENCE [LARGE SCALE GENOMIC DNA]</scope>
    <source>
        <strain evidence="2">NBRC 102520</strain>
    </source>
</reference>
<sequence>MNTARIVVLTVAIGAGGIAAYLASGSDSPAPIAPVAQLPSVGGFILPNDRVDVLLTRHGKSARRSVADVNALNDNKDEPARRRGETVSVIRFGIPS</sequence>
<comment type="caution">
    <text evidence="1">The sequence shown here is derived from an EMBL/GenBank/DDBJ whole genome shotgun (WGS) entry which is preliminary data.</text>
</comment>
<dbReference type="EMBL" id="BSOW01000013">
    <property type="protein sequence ID" value="GLR87292.1"/>
    <property type="molecule type" value="Genomic_DNA"/>
</dbReference>
<evidence type="ECO:0000313" key="1">
    <source>
        <dbReference type="EMBL" id="GLR87292.1"/>
    </source>
</evidence>
<accession>A0ABQ6AYN0</accession>
<evidence type="ECO:0000313" key="2">
    <source>
        <dbReference type="Proteomes" id="UP001156905"/>
    </source>
</evidence>